<dbReference type="InterPro" id="IPR052969">
    <property type="entry name" value="Thr-specific_kinase-like"/>
</dbReference>
<proteinExistence type="predicted"/>
<reference evidence="1 2" key="1">
    <citation type="journal article" date="2019" name="Environ. Microbiol.">
        <title>At the nexus of three kingdoms: the genome of the mycorrhizal fungus Gigaspora margarita provides insights into plant, endobacterial and fungal interactions.</title>
        <authorList>
            <person name="Venice F."/>
            <person name="Ghignone S."/>
            <person name="Salvioli di Fossalunga A."/>
            <person name="Amselem J."/>
            <person name="Novero M."/>
            <person name="Xianan X."/>
            <person name="Sedzielewska Toro K."/>
            <person name="Morin E."/>
            <person name="Lipzen A."/>
            <person name="Grigoriev I.V."/>
            <person name="Henrissat B."/>
            <person name="Martin F.M."/>
            <person name="Bonfante P."/>
        </authorList>
    </citation>
    <scope>NUCLEOTIDE SEQUENCE [LARGE SCALE GENOMIC DNA]</scope>
    <source>
        <strain evidence="1 2">BEG34</strain>
    </source>
</reference>
<comment type="caution">
    <text evidence="1">The sequence shown here is derived from an EMBL/GenBank/DDBJ whole genome shotgun (WGS) entry which is preliminary data.</text>
</comment>
<dbReference type="GO" id="GO:0016301">
    <property type="term" value="F:kinase activity"/>
    <property type="evidence" value="ECO:0007669"/>
    <property type="project" value="UniProtKB-KW"/>
</dbReference>
<keyword evidence="2" id="KW-1185">Reference proteome</keyword>
<dbReference type="Proteomes" id="UP000439903">
    <property type="component" value="Unassembled WGS sequence"/>
</dbReference>
<sequence length="294" mass="33646">MNIAHVNFFFTDKHIAAAKNHILRSSNYVKNYNSDIKLWFGFCGYRDHCDRDRLQILDFTNTHEEFKEYIDYKVKAKGGRDIPEDVLGGLNAAITSMNWKSGTRVLIHIGDAPPHGRRFTKKTDEYPNGDPKGLTAEKVLEKMQSNNILYHFGKINDSTDVMISIFRKIIGEFPVFDLKTTGDNPGILLNKFCEATCSAIISSVLLTTTVRNSESLYSLQRRKLQINQSEPDWTTLAENYGELLLYTLPKSLDEIKDKYFFINSKFTTQHISFKLAPQPFSVGAERYAYFASSH</sequence>
<dbReference type="EMBL" id="WTPW01000367">
    <property type="protein sequence ID" value="KAF0519077.1"/>
    <property type="molecule type" value="Genomic_DNA"/>
</dbReference>
<keyword evidence="1" id="KW-0418">Kinase</keyword>
<name>A0A8H4AP84_GIGMA</name>
<organism evidence="1 2">
    <name type="scientific">Gigaspora margarita</name>
    <dbReference type="NCBI Taxonomy" id="4874"/>
    <lineage>
        <taxon>Eukaryota</taxon>
        <taxon>Fungi</taxon>
        <taxon>Fungi incertae sedis</taxon>
        <taxon>Mucoromycota</taxon>
        <taxon>Glomeromycotina</taxon>
        <taxon>Glomeromycetes</taxon>
        <taxon>Diversisporales</taxon>
        <taxon>Gigasporaceae</taxon>
        <taxon>Gigaspora</taxon>
    </lineage>
</organism>
<dbReference type="PANTHER" id="PTHR47763:SF4">
    <property type="entry name" value="ALPHA-PROTEIN KINASE VWKA"/>
    <property type="match status" value="1"/>
</dbReference>
<gene>
    <name evidence="1" type="ORF">F8M41_016684</name>
</gene>
<dbReference type="PANTHER" id="PTHR47763">
    <property type="entry name" value="ALPHA-PROTEIN KINASE VWKA"/>
    <property type="match status" value="1"/>
</dbReference>
<evidence type="ECO:0000313" key="2">
    <source>
        <dbReference type="Proteomes" id="UP000439903"/>
    </source>
</evidence>
<dbReference type="OrthoDB" id="2377576at2759"/>
<keyword evidence="1" id="KW-0808">Transferase</keyword>
<evidence type="ECO:0000313" key="1">
    <source>
        <dbReference type="EMBL" id="KAF0519077.1"/>
    </source>
</evidence>
<protein>
    <submittedName>
        <fullName evidence="1">Kinase-like protein</fullName>
    </submittedName>
</protein>
<dbReference type="InterPro" id="IPR036465">
    <property type="entry name" value="vWFA_dom_sf"/>
</dbReference>
<dbReference type="Gene3D" id="3.40.50.410">
    <property type="entry name" value="von Willebrand factor, type A domain"/>
    <property type="match status" value="1"/>
</dbReference>
<accession>A0A8H4AP84</accession>
<dbReference type="SUPFAM" id="SSF53300">
    <property type="entry name" value="vWA-like"/>
    <property type="match status" value="1"/>
</dbReference>
<dbReference type="AlphaFoldDB" id="A0A8H4AP84"/>